<dbReference type="FunFam" id="3.40.50.300:FF:000019">
    <property type="entry name" value="Translation initiation factor IF-2"/>
    <property type="match status" value="1"/>
</dbReference>
<dbReference type="FunFam" id="3.40.50.10050:FF:000001">
    <property type="entry name" value="Translation initiation factor IF-2"/>
    <property type="match status" value="1"/>
</dbReference>
<evidence type="ECO:0000256" key="4">
    <source>
        <dbReference type="ARBA" id="ARBA00022741"/>
    </source>
</evidence>
<comment type="similarity">
    <text evidence="1 7 8">Belongs to the TRAFAC class translation factor GTPase superfamily. Classic translation factor GTPase family. IF-2 subfamily.</text>
</comment>
<evidence type="ECO:0000256" key="8">
    <source>
        <dbReference type="RuleBase" id="RU000644"/>
    </source>
</evidence>
<keyword evidence="3 7" id="KW-0396">Initiation factor</keyword>
<evidence type="ECO:0000256" key="2">
    <source>
        <dbReference type="ARBA" id="ARBA00020675"/>
    </source>
</evidence>
<evidence type="ECO:0000256" key="7">
    <source>
        <dbReference type="HAMAP-Rule" id="MF_00100"/>
    </source>
</evidence>
<dbReference type="NCBIfam" id="TIGR00231">
    <property type="entry name" value="small_GTP"/>
    <property type="match status" value="1"/>
</dbReference>
<dbReference type="AlphaFoldDB" id="A0A1F7UTA3"/>
<comment type="caution">
    <text evidence="10">The sequence shown here is derived from an EMBL/GenBank/DDBJ whole genome shotgun (WGS) entry which is preliminary data.</text>
</comment>
<feature type="domain" description="Tr-type G" evidence="9">
    <location>
        <begin position="162"/>
        <end position="330"/>
    </location>
</feature>
<dbReference type="GO" id="GO:0005737">
    <property type="term" value="C:cytoplasm"/>
    <property type="evidence" value="ECO:0007669"/>
    <property type="project" value="UniProtKB-SubCell"/>
</dbReference>
<dbReference type="Gene3D" id="3.40.50.10050">
    <property type="entry name" value="Translation initiation factor IF- 2, domain 3"/>
    <property type="match status" value="1"/>
</dbReference>
<dbReference type="InterPro" id="IPR006847">
    <property type="entry name" value="IF2_N"/>
</dbReference>
<proteinExistence type="inferred from homology"/>
<dbReference type="Pfam" id="PF00009">
    <property type="entry name" value="GTP_EFTU"/>
    <property type="match status" value="1"/>
</dbReference>
<dbReference type="InterPro" id="IPR000795">
    <property type="entry name" value="T_Tr_GTP-bd_dom"/>
</dbReference>
<keyword evidence="5 7" id="KW-0648">Protein biosynthesis</keyword>
<feature type="region of interest" description="G-domain" evidence="7">
    <location>
        <begin position="165"/>
        <end position="313"/>
    </location>
</feature>
<dbReference type="GO" id="GO:0003743">
    <property type="term" value="F:translation initiation factor activity"/>
    <property type="evidence" value="ECO:0007669"/>
    <property type="project" value="UniProtKB-UniRule"/>
</dbReference>
<evidence type="ECO:0000256" key="3">
    <source>
        <dbReference type="ARBA" id="ARBA00022540"/>
    </source>
</evidence>
<dbReference type="SUPFAM" id="SSF52156">
    <property type="entry name" value="Initiation factor IF2/eIF5b, domain 3"/>
    <property type="match status" value="1"/>
</dbReference>
<evidence type="ECO:0000259" key="9">
    <source>
        <dbReference type="PROSITE" id="PS51722"/>
    </source>
</evidence>
<keyword evidence="7" id="KW-0963">Cytoplasm</keyword>
<dbReference type="Pfam" id="PF04760">
    <property type="entry name" value="IF2_N"/>
    <property type="match status" value="1"/>
</dbReference>
<dbReference type="Pfam" id="PF11987">
    <property type="entry name" value="IF-2"/>
    <property type="match status" value="1"/>
</dbReference>
<dbReference type="InterPro" id="IPR036925">
    <property type="entry name" value="TIF_IF2_dom3_sf"/>
</dbReference>
<evidence type="ECO:0000256" key="6">
    <source>
        <dbReference type="ARBA" id="ARBA00023134"/>
    </source>
</evidence>
<organism evidence="10 11">
    <name type="scientific">Candidatus Uhrbacteria bacterium RIFCSPLOWO2_01_FULL_47_24</name>
    <dbReference type="NCBI Taxonomy" id="1802401"/>
    <lineage>
        <taxon>Bacteria</taxon>
        <taxon>Candidatus Uhriibacteriota</taxon>
    </lineage>
</organism>
<evidence type="ECO:0000313" key="10">
    <source>
        <dbReference type="EMBL" id="OGL81495.1"/>
    </source>
</evidence>
<dbReference type="Gene3D" id="2.40.30.10">
    <property type="entry name" value="Translation factors"/>
    <property type="match status" value="2"/>
</dbReference>
<dbReference type="InterPro" id="IPR015760">
    <property type="entry name" value="TIF_IF2"/>
</dbReference>
<dbReference type="Proteomes" id="UP000176897">
    <property type="component" value="Unassembled WGS sequence"/>
</dbReference>
<comment type="function">
    <text evidence="7 8">One of the essential components for the initiation of protein synthesis. Protects formylmethionyl-tRNA from spontaneous hydrolysis and promotes its binding to the 30S ribosomal subunits. Also involved in the hydrolysis of GTP during the formation of the 70S ribosomal complex.</text>
</comment>
<dbReference type="PANTHER" id="PTHR43381">
    <property type="entry name" value="TRANSLATION INITIATION FACTOR IF-2-RELATED"/>
    <property type="match status" value="1"/>
</dbReference>
<feature type="binding site" evidence="7">
    <location>
        <begin position="217"/>
        <end position="221"/>
    </location>
    <ligand>
        <name>GTP</name>
        <dbReference type="ChEBI" id="CHEBI:37565"/>
    </ligand>
</feature>
<dbReference type="NCBIfam" id="TIGR00487">
    <property type="entry name" value="IF-2"/>
    <property type="match status" value="1"/>
</dbReference>
<dbReference type="HAMAP" id="MF_00100_B">
    <property type="entry name" value="IF_2_B"/>
    <property type="match status" value="1"/>
</dbReference>
<dbReference type="Gene3D" id="3.40.50.300">
    <property type="entry name" value="P-loop containing nucleotide triphosphate hydrolases"/>
    <property type="match status" value="1"/>
</dbReference>
<dbReference type="InterPro" id="IPR009000">
    <property type="entry name" value="Transl_B-barrel_sf"/>
</dbReference>
<evidence type="ECO:0000256" key="1">
    <source>
        <dbReference type="ARBA" id="ARBA00007733"/>
    </source>
</evidence>
<dbReference type="GO" id="GO:0003924">
    <property type="term" value="F:GTPase activity"/>
    <property type="evidence" value="ECO:0007669"/>
    <property type="project" value="UniProtKB-UniRule"/>
</dbReference>
<dbReference type="Pfam" id="PF22042">
    <property type="entry name" value="EF-G_D2"/>
    <property type="match status" value="1"/>
</dbReference>
<evidence type="ECO:0000313" key="11">
    <source>
        <dbReference type="Proteomes" id="UP000176897"/>
    </source>
</evidence>
<dbReference type="STRING" id="1802401.A3B21_03950"/>
<keyword evidence="4 7" id="KW-0547">Nucleotide-binding</keyword>
<dbReference type="InterPro" id="IPR000178">
    <property type="entry name" value="TF_IF2_bacterial-like"/>
</dbReference>
<dbReference type="InterPro" id="IPR053905">
    <property type="entry name" value="EF-G-like_DII"/>
</dbReference>
<sequence>MNVAELARRLRVSPNELKTMLPELGFHIGMRAIKVDDRTAWRIIENWPALMRQWRAKHGTPEVAKVEEGPKVKKEVMLPAVLTVRDFAARLGLPITRVMGELMKNGILAAMNERIDFTTASIIAQDLGFIVKEEKKDQIAEEITTDVIRERILQEQEDNLVARPPVVVVMGHVDHGKTTLLDAIRKTNVVSGEAGGITQHIGAYQTIKKDRPITFIDTPGHEAFTTMRSRGARVADVAILIVAADDGVQPQTREALKIIEAAKLPFAVAVNKIDKPGADPDKVKRELGELGIIPEQWGGKIPFVPISAKAGTGIDSLLDVILLLADLEKERTLANPDAYALGTVIESHVSSGEGAVATVLIQNGTLKRNDALAIGSSLYGRVRAMKDWSGKTIASAPPGMPVKILGFKVAPEVGDIVEVPLDVRKLETKKVVPTYKEGTAKISKVIEASEAQTFVNVIVKADVLGSLEAVLASLEKLQTPEVAVKVVAKGLGNINEAEVLQGAVSKAIVYGFNVAILPQVADLAREKAVEVQNYKIIYELLDDVRGRLEALLKPEVIRMSLGKLKVLAIFRAEKNYAIIGGRVEDGKAVKGAKVKIARAGSEIGEGTITELQSAKQPVAEVPGGSECGLRVTTKITIEVGDVLEIYKEDKKERKLQL</sequence>
<dbReference type="InterPro" id="IPR027417">
    <property type="entry name" value="P-loop_NTPase"/>
</dbReference>
<dbReference type="GO" id="GO:0005525">
    <property type="term" value="F:GTP binding"/>
    <property type="evidence" value="ECO:0007669"/>
    <property type="project" value="UniProtKB-KW"/>
</dbReference>
<keyword evidence="6 7" id="KW-0342">GTP-binding</keyword>
<dbReference type="SUPFAM" id="SSF50447">
    <property type="entry name" value="Translation proteins"/>
    <property type="match status" value="2"/>
</dbReference>
<evidence type="ECO:0000256" key="5">
    <source>
        <dbReference type="ARBA" id="ARBA00022917"/>
    </source>
</evidence>
<dbReference type="EMBL" id="MGEJ01000005">
    <property type="protein sequence ID" value="OGL81495.1"/>
    <property type="molecule type" value="Genomic_DNA"/>
</dbReference>
<name>A0A1F7UTA3_9BACT</name>
<accession>A0A1F7UTA3</accession>
<dbReference type="PROSITE" id="PS51722">
    <property type="entry name" value="G_TR_2"/>
    <property type="match status" value="1"/>
</dbReference>
<comment type="subcellular location">
    <subcellularLocation>
        <location evidence="7">Cytoplasm</location>
    </subcellularLocation>
</comment>
<dbReference type="CDD" id="cd01887">
    <property type="entry name" value="IF2_eIF5B"/>
    <property type="match status" value="1"/>
</dbReference>
<dbReference type="InterPro" id="IPR023115">
    <property type="entry name" value="TIF_IF2_dom3"/>
</dbReference>
<gene>
    <name evidence="7" type="primary">infB</name>
    <name evidence="10" type="ORF">A3B21_03950</name>
</gene>
<feature type="binding site" evidence="7">
    <location>
        <begin position="271"/>
        <end position="274"/>
    </location>
    <ligand>
        <name>GTP</name>
        <dbReference type="ChEBI" id="CHEBI:37565"/>
    </ligand>
</feature>
<dbReference type="SUPFAM" id="SSF52540">
    <property type="entry name" value="P-loop containing nucleoside triphosphate hydrolases"/>
    <property type="match status" value="1"/>
</dbReference>
<protein>
    <recommendedName>
        <fullName evidence="2 7">Translation initiation factor IF-2</fullName>
    </recommendedName>
</protein>
<reference evidence="10 11" key="1">
    <citation type="journal article" date="2016" name="Nat. Commun.">
        <title>Thousands of microbial genomes shed light on interconnected biogeochemical processes in an aquifer system.</title>
        <authorList>
            <person name="Anantharaman K."/>
            <person name="Brown C.T."/>
            <person name="Hug L.A."/>
            <person name="Sharon I."/>
            <person name="Castelle C.J."/>
            <person name="Probst A.J."/>
            <person name="Thomas B.C."/>
            <person name="Singh A."/>
            <person name="Wilkins M.J."/>
            <person name="Karaoz U."/>
            <person name="Brodie E.L."/>
            <person name="Williams K.H."/>
            <person name="Hubbard S.S."/>
            <person name="Banfield J.F."/>
        </authorList>
    </citation>
    <scope>NUCLEOTIDE SEQUENCE [LARGE SCALE GENOMIC DNA]</scope>
</reference>
<dbReference type="PANTHER" id="PTHR43381:SF4">
    <property type="entry name" value="EUKARYOTIC TRANSLATION INITIATION FACTOR 5B"/>
    <property type="match status" value="1"/>
</dbReference>
<feature type="binding site" evidence="7">
    <location>
        <begin position="171"/>
        <end position="178"/>
    </location>
    <ligand>
        <name>GTP</name>
        <dbReference type="ChEBI" id="CHEBI:37565"/>
    </ligand>
</feature>
<dbReference type="InterPro" id="IPR005225">
    <property type="entry name" value="Small_GTP-bd"/>
</dbReference>